<evidence type="ECO:0000259" key="4">
    <source>
        <dbReference type="PROSITE" id="PS50977"/>
    </source>
</evidence>
<dbReference type="EMBL" id="FOEC01000003">
    <property type="protein sequence ID" value="SEO64072.1"/>
    <property type="molecule type" value="Genomic_DNA"/>
</dbReference>
<protein>
    <submittedName>
        <fullName evidence="5">Transcriptional regulator, TetR family</fullName>
    </submittedName>
</protein>
<evidence type="ECO:0000313" key="5">
    <source>
        <dbReference type="EMBL" id="SEO64072.1"/>
    </source>
</evidence>
<dbReference type="InterPro" id="IPR039532">
    <property type="entry name" value="TetR_C_Firmicutes"/>
</dbReference>
<proteinExistence type="predicted"/>
<reference evidence="6" key="1">
    <citation type="submission" date="2016-10" db="EMBL/GenBank/DDBJ databases">
        <authorList>
            <person name="Varghese N."/>
        </authorList>
    </citation>
    <scope>NUCLEOTIDE SEQUENCE [LARGE SCALE GENOMIC DNA]</scope>
    <source>
        <strain evidence="6">DSM 21843</strain>
    </source>
</reference>
<dbReference type="SUPFAM" id="SSF46689">
    <property type="entry name" value="Homeodomain-like"/>
    <property type="match status" value="1"/>
</dbReference>
<dbReference type="PANTHER" id="PTHR43479">
    <property type="entry name" value="ACREF/ENVCD OPERON REPRESSOR-RELATED"/>
    <property type="match status" value="1"/>
</dbReference>
<dbReference type="STRING" id="79604.AAY81_02785"/>
<sequence length="214" mass="24207">MSEPTTAGFPVDAAEARTDRRSARTRAALREALIQLINEKGYDAITVGDLCERADITRGTFYNHYSDKDALLVACEDEIIAELEAIQARMNGLDLVQTTICVKRKKPIPLLVSLFDYLRSQAYFLGAVMGPQGDPRFERNLLTRVREILMGSVLHERYRKNPTPFVNYYVTFYASAYLGVVKEWIETGMRESSEDMAVIAQRLLFIKAGESIKL</sequence>
<dbReference type="RefSeq" id="WP_066661088.1">
    <property type="nucleotide sequence ID" value="NZ_CP011402.1"/>
</dbReference>
<dbReference type="InterPro" id="IPR050624">
    <property type="entry name" value="HTH-type_Tx_Regulator"/>
</dbReference>
<keyword evidence="1 2" id="KW-0238">DNA-binding</keyword>
<dbReference type="PANTHER" id="PTHR43479:SF7">
    <property type="entry name" value="TETR-FAMILY TRANSCRIPTIONAL REGULATOR"/>
    <property type="match status" value="1"/>
</dbReference>
<keyword evidence="6" id="KW-1185">Reference proteome</keyword>
<dbReference type="InterPro" id="IPR009057">
    <property type="entry name" value="Homeodomain-like_sf"/>
</dbReference>
<evidence type="ECO:0000256" key="3">
    <source>
        <dbReference type="SAM" id="MobiDB-lite"/>
    </source>
</evidence>
<dbReference type="Pfam" id="PF14278">
    <property type="entry name" value="TetR_C_8"/>
    <property type="match status" value="1"/>
</dbReference>
<dbReference type="Pfam" id="PF00440">
    <property type="entry name" value="TetR_N"/>
    <property type="match status" value="1"/>
</dbReference>
<dbReference type="AlphaFoldDB" id="A0A172RWW7"/>
<dbReference type="PATRIC" id="fig|79604.3.peg.567"/>
<evidence type="ECO:0000256" key="2">
    <source>
        <dbReference type="PROSITE-ProRule" id="PRU00335"/>
    </source>
</evidence>
<evidence type="ECO:0000313" key="6">
    <source>
        <dbReference type="Proteomes" id="UP000182975"/>
    </source>
</evidence>
<dbReference type="Proteomes" id="UP000182975">
    <property type="component" value="Unassembled WGS sequence"/>
</dbReference>
<dbReference type="OrthoDB" id="3193022at2"/>
<name>A0A172RWW7_9ACTN</name>
<gene>
    <name evidence="5" type="ORF">SAMN02910314_00759</name>
</gene>
<dbReference type="Gene3D" id="1.10.357.10">
    <property type="entry name" value="Tetracycline Repressor, domain 2"/>
    <property type="match status" value="1"/>
</dbReference>
<feature type="region of interest" description="Disordered" evidence="3">
    <location>
        <begin position="1"/>
        <end position="20"/>
    </location>
</feature>
<dbReference type="PRINTS" id="PR00455">
    <property type="entry name" value="HTHTETR"/>
</dbReference>
<organism evidence="5 6">
    <name type="scientific">Denitrobacterium detoxificans</name>
    <dbReference type="NCBI Taxonomy" id="79604"/>
    <lineage>
        <taxon>Bacteria</taxon>
        <taxon>Bacillati</taxon>
        <taxon>Actinomycetota</taxon>
        <taxon>Coriobacteriia</taxon>
        <taxon>Eggerthellales</taxon>
        <taxon>Eggerthellaceae</taxon>
        <taxon>Denitrobacterium</taxon>
    </lineage>
</organism>
<feature type="domain" description="HTH tetR-type" evidence="4">
    <location>
        <begin position="23"/>
        <end position="83"/>
    </location>
</feature>
<evidence type="ECO:0000256" key="1">
    <source>
        <dbReference type="ARBA" id="ARBA00023125"/>
    </source>
</evidence>
<dbReference type="InterPro" id="IPR001647">
    <property type="entry name" value="HTH_TetR"/>
</dbReference>
<dbReference type="PROSITE" id="PS50977">
    <property type="entry name" value="HTH_TETR_2"/>
    <property type="match status" value="1"/>
</dbReference>
<accession>A0A172RWW7</accession>
<dbReference type="GO" id="GO:0003677">
    <property type="term" value="F:DNA binding"/>
    <property type="evidence" value="ECO:0007669"/>
    <property type="project" value="UniProtKB-UniRule"/>
</dbReference>
<dbReference type="KEGG" id="ddt:AAY81_02785"/>
<feature type="DNA-binding region" description="H-T-H motif" evidence="2">
    <location>
        <begin position="46"/>
        <end position="65"/>
    </location>
</feature>